<organism evidence="1 2">
    <name type="scientific">Paragonimus westermani</name>
    <dbReference type="NCBI Taxonomy" id="34504"/>
    <lineage>
        <taxon>Eukaryota</taxon>
        <taxon>Metazoa</taxon>
        <taxon>Spiralia</taxon>
        <taxon>Lophotrochozoa</taxon>
        <taxon>Platyhelminthes</taxon>
        <taxon>Trematoda</taxon>
        <taxon>Digenea</taxon>
        <taxon>Plagiorchiida</taxon>
        <taxon>Troglotremata</taxon>
        <taxon>Troglotrematidae</taxon>
        <taxon>Paragonimus</taxon>
    </lineage>
</organism>
<comment type="caution">
    <text evidence="1">The sequence shown here is derived from an EMBL/GenBank/DDBJ whole genome shotgun (WGS) entry which is preliminary data.</text>
</comment>
<evidence type="ECO:0000313" key="2">
    <source>
        <dbReference type="Proteomes" id="UP000699462"/>
    </source>
</evidence>
<name>A0A8T0DWJ2_9TREM</name>
<protein>
    <submittedName>
        <fullName evidence="1">Uncharacterized protein</fullName>
    </submittedName>
</protein>
<gene>
    <name evidence="1" type="ORF">P879_00275</name>
</gene>
<proteinExistence type="predicted"/>
<dbReference type="Proteomes" id="UP000699462">
    <property type="component" value="Unassembled WGS sequence"/>
</dbReference>
<reference evidence="1 2" key="1">
    <citation type="submission" date="2019-07" db="EMBL/GenBank/DDBJ databases">
        <title>Annotation for the trematode Paragonimus westermani.</title>
        <authorList>
            <person name="Choi Y.-J."/>
        </authorList>
    </citation>
    <scope>NUCLEOTIDE SEQUENCE [LARGE SCALE GENOMIC DNA]</scope>
    <source>
        <strain evidence="1">180907_Pwestermani</strain>
    </source>
</reference>
<dbReference type="AlphaFoldDB" id="A0A8T0DWJ2"/>
<keyword evidence="2" id="KW-1185">Reference proteome</keyword>
<dbReference type="OrthoDB" id="6233967at2759"/>
<accession>A0A8T0DWJ2</accession>
<evidence type="ECO:0000313" key="1">
    <source>
        <dbReference type="EMBL" id="KAF8572103.1"/>
    </source>
</evidence>
<sequence>MWRTCRLEIEWRIETIIDCVTALQWMKISDVCLLDKLIRRFESKSPLLVTTSSVPLSRDCFDRVHMPLTAPRKPLELLDVNVLSKRGIMYATESTNKRKLPTDGLPMDCGQPVTKAAYWRPWEAR</sequence>
<dbReference type="EMBL" id="JTDF01000174">
    <property type="protein sequence ID" value="KAF8572103.1"/>
    <property type="molecule type" value="Genomic_DNA"/>
</dbReference>